<evidence type="ECO:0000256" key="1">
    <source>
        <dbReference type="SAM" id="MobiDB-lite"/>
    </source>
</evidence>
<gene>
    <name evidence="2" type="ordered locus">PACID_22610</name>
</gene>
<name>K7SL78_ACIA4</name>
<dbReference type="HOGENOM" id="CLU_2846247_0_0_11"/>
<evidence type="ECO:0000313" key="3">
    <source>
        <dbReference type="Proteomes" id="UP000000214"/>
    </source>
</evidence>
<dbReference type="EMBL" id="CP003493">
    <property type="protein sequence ID" value="AFV90045.1"/>
    <property type="molecule type" value="Genomic_DNA"/>
</dbReference>
<feature type="compositionally biased region" description="Basic and acidic residues" evidence="1">
    <location>
        <begin position="23"/>
        <end position="47"/>
    </location>
</feature>
<reference evidence="2 3" key="1">
    <citation type="journal article" date="2012" name="BMC Genomics">
        <title>The genome sequence of Propionibacterium acidipropionici provides insights into its biotechnological and industrial potential.</title>
        <authorList>
            <person name="Parizzi L.P."/>
            <person name="Grassi M.C."/>
            <person name="Llerena L.A."/>
            <person name="Carazzolle M.F."/>
            <person name="Queiroz V.L."/>
            <person name="Lunardi I."/>
            <person name="Zeidler A.F."/>
            <person name="Teixeira P.J."/>
            <person name="Mieczkowski P."/>
            <person name="Rincones J."/>
            <person name="Pereira G.A."/>
        </authorList>
    </citation>
    <scope>NUCLEOTIDE SEQUENCE [LARGE SCALE GENOMIC DNA]</scope>
    <source>
        <strain evidence="3">ATCC 4875 / DSM 20272 / JCM 6432 / NBRC 12425 / NCIMB 8070</strain>
    </source>
</reference>
<accession>K7SL78</accession>
<organism evidence="2 3">
    <name type="scientific">Acidipropionibacterium acidipropionici (strain ATCC 4875 / DSM 20272 / JCM 6432 / NBRC 12425 / NCIMB 8070 / 4)</name>
    <name type="common">Propionibacterium acidipropionici</name>
    <dbReference type="NCBI Taxonomy" id="1171373"/>
    <lineage>
        <taxon>Bacteria</taxon>
        <taxon>Bacillati</taxon>
        <taxon>Actinomycetota</taxon>
        <taxon>Actinomycetes</taxon>
        <taxon>Propionibacteriales</taxon>
        <taxon>Propionibacteriaceae</taxon>
        <taxon>Acidipropionibacterium</taxon>
    </lineage>
</organism>
<sequence>MADGRSGAAAPGQSEQGRSAEGGPEHAAGRRARPDGDACRVLPDIHDLFSSSSTLVQGPPGTPSW</sequence>
<dbReference type="KEGG" id="pbo:PACID_22610"/>
<protein>
    <submittedName>
        <fullName evidence="2">Uncharacterized protein</fullName>
    </submittedName>
</protein>
<dbReference type="AlphaFoldDB" id="K7SL78"/>
<evidence type="ECO:0000313" key="2">
    <source>
        <dbReference type="EMBL" id="AFV90045.1"/>
    </source>
</evidence>
<dbReference type="Proteomes" id="UP000000214">
    <property type="component" value="Chromosome"/>
</dbReference>
<proteinExistence type="predicted"/>
<dbReference type="STRING" id="1171373.PACID_22610"/>
<feature type="region of interest" description="Disordered" evidence="1">
    <location>
        <begin position="1"/>
        <end position="65"/>
    </location>
</feature>